<accession>A0A552UIP8</accession>
<dbReference type="EMBL" id="VJWA01000001">
    <property type="protein sequence ID" value="TRW18106.1"/>
    <property type="molecule type" value="Genomic_DNA"/>
</dbReference>
<keyword evidence="1" id="KW-1133">Transmembrane helix</keyword>
<comment type="caution">
    <text evidence="2">The sequence shown here is derived from an EMBL/GenBank/DDBJ whole genome shotgun (WGS) entry which is preliminary data.</text>
</comment>
<protein>
    <submittedName>
        <fullName evidence="2">Uncharacterized protein</fullName>
    </submittedName>
</protein>
<dbReference type="Proteomes" id="UP000317894">
    <property type="component" value="Unassembled WGS sequence"/>
</dbReference>
<dbReference type="RefSeq" id="WP_144236799.1">
    <property type="nucleotide sequence ID" value="NZ_VJWA01000001.1"/>
</dbReference>
<keyword evidence="3" id="KW-1185">Reference proteome</keyword>
<feature type="transmembrane region" description="Helical" evidence="1">
    <location>
        <begin position="106"/>
        <end position="124"/>
    </location>
</feature>
<organism evidence="2 3">
    <name type="scientific">Glacieibacterium frigidum</name>
    <dbReference type="NCBI Taxonomy" id="2593303"/>
    <lineage>
        <taxon>Bacteria</taxon>
        <taxon>Pseudomonadati</taxon>
        <taxon>Pseudomonadota</taxon>
        <taxon>Alphaproteobacteria</taxon>
        <taxon>Sphingomonadales</taxon>
        <taxon>Sphingosinicellaceae</taxon>
        <taxon>Glacieibacterium</taxon>
    </lineage>
</organism>
<proteinExistence type="predicted"/>
<dbReference type="AlphaFoldDB" id="A0A552UIP8"/>
<reference evidence="2 3" key="1">
    <citation type="submission" date="2019-07" db="EMBL/GenBank/DDBJ databases">
        <title>Novel species isolated from glacier.</title>
        <authorList>
            <person name="Liu Q."/>
            <person name="Xin Y.-H."/>
        </authorList>
    </citation>
    <scope>NUCLEOTIDE SEQUENCE [LARGE SCALE GENOMIC DNA]</scope>
    <source>
        <strain evidence="2 3">LB1R16</strain>
    </source>
</reference>
<gene>
    <name evidence="2" type="ORF">FMM06_08365</name>
</gene>
<feature type="transmembrane region" description="Helical" evidence="1">
    <location>
        <begin position="20"/>
        <end position="42"/>
    </location>
</feature>
<keyword evidence="1" id="KW-0472">Membrane</keyword>
<name>A0A552UIP8_9SPHN</name>
<evidence type="ECO:0000313" key="2">
    <source>
        <dbReference type="EMBL" id="TRW18106.1"/>
    </source>
</evidence>
<sequence length="291" mass="31511">MIEQNSRLTLAGNRRSGLRIARRILASASLLFVFGAAGPVYISVSSQEPTPTASAGEWPLVEAKDVFFLELPERILGYAATASAPIPGNYLALQAKITATLRDPEVLQSTQIALIFLLLLVGVVDHRRIAAFGRDLSRAAWAKLVSTARTIVELAEQPAPRPNNRLRTFEPLLRIAEPVPYKAWPTMATFDYDCVAPAPRPRPAERPAAAPGPAPEAAATPTLARYCFYSLNQWGIVDCRTDHSFASDAAAFTHAGRIAGTGRTEVWRDGVKLGTISGEAAAPDYRMRAYA</sequence>
<keyword evidence="1" id="KW-0812">Transmembrane</keyword>
<evidence type="ECO:0000256" key="1">
    <source>
        <dbReference type="SAM" id="Phobius"/>
    </source>
</evidence>
<evidence type="ECO:0000313" key="3">
    <source>
        <dbReference type="Proteomes" id="UP000317894"/>
    </source>
</evidence>